<accession>A0ABW1DAA2</accession>
<comment type="caution">
    <text evidence="2">The sequence shown here is derived from an EMBL/GenBank/DDBJ whole genome shotgun (WGS) entry which is preliminary data.</text>
</comment>
<dbReference type="SUPFAM" id="SSF53474">
    <property type="entry name" value="alpha/beta-Hydrolases"/>
    <property type="match status" value="1"/>
</dbReference>
<organism evidence="2 3">
    <name type="scientific">Nonomuraea insulae</name>
    <dbReference type="NCBI Taxonomy" id="1616787"/>
    <lineage>
        <taxon>Bacteria</taxon>
        <taxon>Bacillati</taxon>
        <taxon>Actinomycetota</taxon>
        <taxon>Actinomycetes</taxon>
        <taxon>Streptosporangiales</taxon>
        <taxon>Streptosporangiaceae</taxon>
        <taxon>Nonomuraea</taxon>
    </lineage>
</organism>
<name>A0ABW1DAA2_9ACTN</name>
<dbReference type="InterPro" id="IPR000073">
    <property type="entry name" value="AB_hydrolase_1"/>
</dbReference>
<feature type="domain" description="AB hydrolase-1" evidence="1">
    <location>
        <begin position="60"/>
        <end position="288"/>
    </location>
</feature>
<protein>
    <submittedName>
        <fullName evidence="2">Alpha/beta fold hydrolase</fullName>
    </submittedName>
</protein>
<dbReference type="RefSeq" id="WP_379524276.1">
    <property type="nucleotide sequence ID" value="NZ_JBHSPA010000115.1"/>
</dbReference>
<evidence type="ECO:0000259" key="1">
    <source>
        <dbReference type="Pfam" id="PF12697"/>
    </source>
</evidence>
<dbReference type="Gene3D" id="3.40.50.1820">
    <property type="entry name" value="alpha/beta hydrolase"/>
    <property type="match status" value="1"/>
</dbReference>
<reference evidence="3" key="1">
    <citation type="journal article" date="2019" name="Int. J. Syst. Evol. Microbiol.">
        <title>The Global Catalogue of Microorganisms (GCM) 10K type strain sequencing project: providing services to taxonomists for standard genome sequencing and annotation.</title>
        <authorList>
            <consortium name="The Broad Institute Genomics Platform"/>
            <consortium name="The Broad Institute Genome Sequencing Center for Infectious Disease"/>
            <person name="Wu L."/>
            <person name="Ma J."/>
        </authorList>
    </citation>
    <scope>NUCLEOTIDE SEQUENCE [LARGE SCALE GENOMIC DNA]</scope>
    <source>
        <strain evidence="3">CCUG 53903</strain>
    </source>
</reference>
<dbReference type="InterPro" id="IPR029058">
    <property type="entry name" value="AB_hydrolase_fold"/>
</dbReference>
<gene>
    <name evidence="2" type="ORF">ACFPZ3_64440</name>
</gene>
<keyword evidence="2" id="KW-0378">Hydrolase</keyword>
<dbReference type="EMBL" id="JBHSPA010000115">
    <property type="protein sequence ID" value="MFC5834868.1"/>
    <property type="molecule type" value="Genomic_DNA"/>
</dbReference>
<dbReference type="Pfam" id="PF12697">
    <property type="entry name" value="Abhydrolase_6"/>
    <property type="match status" value="1"/>
</dbReference>
<sequence length="311" mass="33062">MRIPDRPSAFTSDSARDKYYAVYDRVLGELWPVPVDATDVETRAGTVRIHRAGPATGDPVVLVAGAGGNALSWYRYIEPLARTRPVLAVDPLGEPGRSVQRRTLATGAEVGGWLTDVLAAVGAERAHVAGFSAGAWTAVWAAAEQQRGGGGRVAALTLVDPGGFAPITGRFVRWALACAIASMLPRPLRHRMTGVVGNGVLREDGLIRLARAGGWSFRRHVLIPPAYTDEQIREVSVPVQVLLGARSTLHDARAVAARLAGIAPSWRVEIVPGTGHSLPVEAPDLVAERILTFPGQARPGTATPKHSTDNR</sequence>
<evidence type="ECO:0000313" key="2">
    <source>
        <dbReference type="EMBL" id="MFC5834868.1"/>
    </source>
</evidence>
<proteinExistence type="predicted"/>
<dbReference type="PANTHER" id="PTHR46438">
    <property type="entry name" value="ALPHA/BETA-HYDROLASES SUPERFAMILY PROTEIN"/>
    <property type="match status" value="1"/>
</dbReference>
<evidence type="ECO:0000313" key="3">
    <source>
        <dbReference type="Proteomes" id="UP001596058"/>
    </source>
</evidence>
<dbReference type="GO" id="GO:0016787">
    <property type="term" value="F:hydrolase activity"/>
    <property type="evidence" value="ECO:0007669"/>
    <property type="project" value="UniProtKB-KW"/>
</dbReference>
<keyword evidence="3" id="KW-1185">Reference proteome</keyword>
<dbReference type="Proteomes" id="UP001596058">
    <property type="component" value="Unassembled WGS sequence"/>
</dbReference>
<dbReference type="PANTHER" id="PTHR46438:SF11">
    <property type="entry name" value="LIPASE-RELATED"/>
    <property type="match status" value="1"/>
</dbReference>